<dbReference type="InterPro" id="IPR017508">
    <property type="entry name" value="HipA_N1"/>
</dbReference>
<evidence type="ECO:0000259" key="5">
    <source>
        <dbReference type="Pfam" id="PF13657"/>
    </source>
</evidence>
<dbReference type="Pfam" id="PF13657">
    <property type="entry name" value="Couple_hipA"/>
    <property type="match status" value="1"/>
</dbReference>
<dbReference type="OrthoDB" id="9805913at2"/>
<evidence type="ECO:0000256" key="1">
    <source>
        <dbReference type="ARBA" id="ARBA00010164"/>
    </source>
</evidence>
<organism evidence="6 7">
    <name type="scientific">Noviherbaspirillum humi</name>
    <dbReference type="NCBI Taxonomy" id="1688639"/>
    <lineage>
        <taxon>Bacteria</taxon>
        <taxon>Pseudomonadati</taxon>
        <taxon>Pseudomonadota</taxon>
        <taxon>Betaproteobacteria</taxon>
        <taxon>Burkholderiales</taxon>
        <taxon>Oxalobacteraceae</taxon>
        <taxon>Noviherbaspirillum</taxon>
    </lineage>
</organism>
<dbReference type="GO" id="GO:0004674">
    <property type="term" value="F:protein serine/threonine kinase activity"/>
    <property type="evidence" value="ECO:0007669"/>
    <property type="project" value="TreeGrafter"/>
</dbReference>
<sequence length="447" mass="49018">MAGRPSKTRRLDVWMNAQLVGQWSLAPTGVQQFAYDASWQGSPAARPLSLSLPLNLGTKTVSGPAVASYFDNLLPDSPAIRNRIASRHGADSPAAFDLLEKIGRDCVGAVQLLPAGSAVPDVRHITSRPLTALEIEAQLDAVVAGVGFGVPAEDELRISLAGAQEKTAFLYHNGSWHLPQGATPTTHIFKLPMGEVGQVRADFSTSVENEWLCAKIMQSYGLPAAHCDIGQFGRHKVLIVERFDRRWMASGWIARLPQEDFCQVFGKSYSQKYEEKGGPGIDEILDRLRGSENAEQDRNRFLTAHLLFWMLAAPDGHAKNFSIRLLAGSAFELTPFYDVMSAWPVIGQGPRHFPWQKIKLAMAVRSKNAHYRMQDIRRRHWNAVAKRNALGEDFETVIESILEKTPAVVEAVNAALPQGFPANVAEPIFEGLVLQAKRLADAAPAGG</sequence>
<keyword evidence="7" id="KW-1185">Reference proteome</keyword>
<comment type="similarity">
    <text evidence="1">Belongs to the HipA Ser/Thr kinase family.</text>
</comment>
<evidence type="ECO:0000256" key="2">
    <source>
        <dbReference type="ARBA" id="ARBA00022679"/>
    </source>
</evidence>
<name>A0A239GV49_9BURK</name>
<proteinExistence type="inferred from homology"/>
<dbReference type="Pfam" id="PF07804">
    <property type="entry name" value="HipA_C"/>
    <property type="match status" value="1"/>
</dbReference>
<dbReference type="InterPro" id="IPR052028">
    <property type="entry name" value="HipA_Ser/Thr_kinase"/>
</dbReference>
<dbReference type="NCBIfam" id="TIGR03071">
    <property type="entry name" value="couple_hipA"/>
    <property type="match status" value="1"/>
</dbReference>
<keyword evidence="2" id="KW-0808">Transferase</keyword>
<accession>A0A239GV49</accession>
<dbReference type="GO" id="GO:0005829">
    <property type="term" value="C:cytosol"/>
    <property type="evidence" value="ECO:0007669"/>
    <property type="project" value="TreeGrafter"/>
</dbReference>
<evidence type="ECO:0000256" key="3">
    <source>
        <dbReference type="ARBA" id="ARBA00022777"/>
    </source>
</evidence>
<evidence type="ECO:0000259" key="4">
    <source>
        <dbReference type="Pfam" id="PF07804"/>
    </source>
</evidence>
<gene>
    <name evidence="6" type="ORF">SAMN06265795_105208</name>
</gene>
<evidence type="ECO:0000313" key="6">
    <source>
        <dbReference type="EMBL" id="SNS73000.1"/>
    </source>
</evidence>
<dbReference type="InterPro" id="IPR012893">
    <property type="entry name" value="HipA-like_C"/>
</dbReference>
<feature type="domain" description="HipA-like C-terminal" evidence="4">
    <location>
        <begin position="158"/>
        <end position="407"/>
    </location>
</feature>
<keyword evidence="3 6" id="KW-0418">Kinase</keyword>
<feature type="domain" description="HipA N-terminal subdomain 1" evidence="5">
    <location>
        <begin position="11"/>
        <end position="112"/>
    </location>
</feature>
<dbReference type="AlphaFoldDB" id="A0A239GV49"/>
<protein>
    <submittedName>
        <fullName evidence="6">Serine/threonine-protein kinase HipA</fullName>
    </submittedName>
</protein>
<dbReference type="PANTHER" id="PTHR37419:SF1">
    <property type="entry name" value="SERINE_THREONINE-PROTEIN KINASE TOXIN HIPA"/>
    <property type="match status" value="1"/>
</dbReference>
<evidence type="ECO:0000313" key="7">
    <source>
        <dbReference type="Proteomes" id="UP000198284"/>
    </source>
</evidence>
<dbReference type="PANTHER" id="PTHR37419">
    <property type="entry name" value="SERINE/THREONINE-PROTEIN KINASE TOXIN HIPA"/>
    <property type="match status" value="1"/>
</dbReference>
<dbReference type="EMBL" id="FZOT01000005">
    <property type="protein sequence ID" value="SNS73000.1"/>
    <property type="molecule type" value="Genomic_DNA"/>
</dbReference>
<dbReference type="CDD" id="cd17808">
    <property type="entry name" value="HipA_Ec_like"/>
    <property type="match status" value="1"/>
</dbReference>
<reference evidence="6 7" key="1">
    <citation type="submission" date="2017-06" db="EMBL/GenBank/DDBJ databases">
        <authorList>
            <person name="Kim H.J."/>
            <person name="Triplett B.A."/>
        </authorList>
    </citation>
    <scope>NUCLEOTIDE SEQUENCE [LARGE SCALE GENOMIC DNA]</scope>
    <source>
        <strain evidence="6 7">U15</strain>
    </source>
</reference>
<dbReference type="Proteomes" id="UP000198284">
    <property type="component" value="Unassembled WGS sequence"/>
</dbReference>